<protein>
    <submittedName>
        <fullName evidence="1">Uncharacterized protein</fullName>
    </submittedName>
</protein>
<dbReference type="AlphaFoldDB" id="A0A6S7FQJ2"/>
<evidence type="ECO:0000313" key="1">
    <source>
        <dbReference type="EMBL" id="CAB3941915.1"/>
    </source>
</evidence>
<dbReference type="EMBL" id="CADILH010000043">
    <property type="protein sequence ID" value="CAB3941915.1"/>
    <property type="molecule type" value="Genomic_DNA"/>
</dbReference>
<name>A0A6S7FQJ2_9BURK</name>
<gene>
    <name evidence="1" type="ORF">LMG6000_06824</name>
</gene>
<accession>A0A6S7FQJ2</accession>
<dbReference type="Proteomes" id="UP000494183">
    <property type="component" value="Unassembled WGS sequence"/>
</dbReference>
<keyword evidence="2" id="KW-1185">Reference proteome</keyword>
<sequence>MLHMGVTSSHNQWLAASYMSVVPAGVKYTLGVLDTCTVTLA</sequence>
<reference evidence="1 2" key="1">
    <citation type="submission" date="2020-04" db="EMBL/GenBank/DDBJ databases">
        <authorList>
            <person name="De Canck E."/>
        </authorList>
    </citation>
    <scope>NUCLEOTIDE SEQUENCE [LARGE SCALE GENOMIC DNA]</scope>
    <source>
        <strain evidence="1 2">LMG 6000</strain>
    </source>
</reference>
<proteinExistence type="predicted"/>
<organism evidence="1 2">
    <name type="scientific">Achromobacter insolitus</name>
    <dbReference type="NCBI Taxonomy" id="217204"/>
    <lineage>
        <taxon>Bacteria</taxon>
        <taxon>Pseudomonadati</taxon>
        <taxon>Pseudomonadota</taxon>
        <taxon>Betaproteobacteria</taxon>
        <taxon>Burkholderiales</taxon>
        <taxon>Alcaligenaceae</taxon>
        <taxon>Achromobacter</taxon>
    </lineage>
</organism>
<evidence type="ECO:0000313" key="2">
    <source>
        <dbReference type="Proteomes" id="UP000494183"/>
    </source>
</evidence>